<dbReference type="PANTHER" id="PTHR43504:SF1">
    <property type="entry name" value="ISOCITRATE DEHYDROGENASE [NADP]"/>
    <property type="match status" value="1"/>
</dbReference>
<dbReference type="InterPro" id="IPR024084">
    <property type="entry name" value="IsoPropMal-DH-like_dom"/>
</dbReference>
<evidence type="ECO:0000256" key="14">
    <source>
        <dbReference type="ARBA" id="ARBA00046127"/>
    </source>
</evidence>
<feature type="binding site" evidence="15">
    <location>
        <position position="119"/>
    </location>
    <ligand>
        <name>D-threo-isocitrate</name>
        <dbReference type="ChEBI" id="CHEBI:15562"/>
    </ligand>
</feature>
<comment type="cofactor">
    <cofactor evidence="1">
        <name>Mn(2+)</name>
        <dbReference type="ChEBI" id="CHEBI:29035"/>
    </cofactor>
</comment>
<evidence type="ECO:0000256" key="6">
    <source>
        <dbReference type="ARBA" id="ARBA00022435"/>
    </source>
</evidence>
<evidence type="ECO:0000256" key="15">
    <source>
        <dbReference type="PIRSR" id="PIRSR604439-1"/>
    </source>
</evidence>
<feature type="binding site" evidence="16">
    <location>
        <position position="410"/>
    </location>
    <ligand>
        <name>NADP(+)</name>
        <dbReference type="ChEBI" id="CHEBI:58349"/>
    </ligand>
</feature>
<evidence type="ECO:0000256" key="5">
    <source>
        <dbReference type="ARBA" id="ARBA00019562"/>
    </source>
</evidence>
<dbReference type="EMBL" id="CP014167">
    <property type="protein sequence ID" value="ANS73749.1"/>
    <property type="molecule type" value="Genomic_DNA"/>
</dbReference>
<protein>
    <recommendedName>
        <fullName evidence="5 20">Isocitrate dehydrogenase [NADP]</fullName>
        <ecNumber evidence="4 20">1.1.1.42</ecNumber>
    </recommendedName>
</protein>
<evidence type="ECO:0000313" key="23">
    <source>
        <dbReference type="Proteomes" id="UP000092573"/>
    </source>
</evidence>
<dbReference type="Gene3D" id="3.40.718.10">
    <property type="entry name" value="Isopropylmalate Dehydrogenase"/>
    <property type="match status" value="1"/>
</dbReference>
<evidence type="ECO:0000259" key="21">
    <source>
        <dbReference type="SMART" id="SM01329"/>
    </source>
</evidence>
<feature type="binding site" evidence="15">
    <location>
        <position position="129"/>
    </location>
    <ligand>
        <name>D-threo-isocitrate</name>
        <dbReference type="ChEBI" id="CHEBI:15562"/>
    </ligand>
</feature>
<evidence type="ECO:0000313" key="22">
    <source>
        <dbReference type="EMBL" id="ANS73749.1"/>
    </source>
</evidence>
<evidence type="ECO:0000256" key="8">
    <source>
        <dbReference type="ARBA" id="ARBA00022723"/>
    </source>
</evidence>
<evidence type="ECO:0000256" key="17">
    <source>
        <dbReference type="PIRSR" id="PIRSR604439-3"/>
    </source>
</evidence>
<comment type="cofactor">
    <cofactor evidence="17">
        <name>Mg(2+)</name>
        <dbReference type="ChEBI" id="CHEBI:18420"/>
    </cofactor>
    <cofactor evidence="17">
        <name>Mn(2+)</name>
        <dbReference type="ChEBI" id="CHEBI:29035"/>
    </cofactor>
    <text evidence="17">Binds 1 Mg(2+) or Mn(2+) ion per subunit.</text>
</comment>
<dbReference type="GO" id="GO:0006099">
    <property type="term" value="P:tricarboxylic acid cycle"/>
    <property type="evidence" value="ECO:0007669"/>
    <property type="project" value="UniProtKB-UniRule"/>
</dbReference>
<evidence type="ECO:0000256" key="13">
    <source>
        <dbReference type="ARBA" id="ARBA00023554"/>
    </source>
</evidence>
<evidence type="ECO:0000256" key="12">
    <source>
        <dbReference type="ARBA" id="ARBA00023211"/>
    </source>
</evidence>
<keyword evidence="12 17" id="KW-0464">Manganese</keyword>
<dbReference type="GO" id="GO:0000287">
    <property type="term" value="F:magnesium ion binding"/>
    <property type="evidence" value="ECO:0007669"/>
    <property type="project" value="InterPro"/>
</dbReference>
<evidence type="ECO:0000256" key="19">
    <source>
        <dbReference type="PIRSR" id="PIRSR604439-5"/>
    </source>
</evidence>
<feature type="binding site" evidence="15">
    <location>
        <position position="115"/>
    </location>
    <ligand>
        <name>D-threo-isocitrate</name>
        <dbReference type="ChEBI" id="CHEBI:15562"/>
    </ligand>
</feature>
<evidence type="ECO:0000256" key="3">
    <source>
        <dbReference type="ARBA" id="ARBA00011738"/>
    </source>
</evidence>
<dbReference type="PANTHER" id="PTHR43504">
    <property type="entry name" value="ISOCITRATE DEHYDROGENASE [NADP]"/>
    <property type="match status" value="1"/>
</dbReference>
<reference evidence="22 23" key="1">
    <citation type="submission" date="2016-01" db="EMBL/GenBank/DDBJ databases">
        <title>Complete Genome Sequence of Paenibacillus yonginensis DCY84, a novel Plant Growth-Promoting Bacteria with Elicitation of Induced Systemic Resistance.</title>
        <authorList>
            <person name="Kim Y.J."/>
            <person name="Yang D.C."/>
            <person name="Sukweenadhi J."/>
        </authorList>
    </citation>
    <scope>NUCLEOTIDE SEQUENCE [LARGE SCALE GENOMIC DNA]</scope>
    <source>
        <strain evidence="22 23">DCY84</strain>
    </source>
</reference>
<keyword evidence="7 20" id="KW-0816">Tricarboxylic acid cycle</keyword>
<evidence type="ECO:0000256" key="16">
    <source>
        <dbReference type="PIRSR" id="PIRSR604439-2"/>
    </source>
</evidence>
<dbReference type="NCBIfam" id="NF005425">
    <property type="entry name" value="PRK07006.1"/>
    <property type="match status" value="1"/>
</dbReference>
<dbReference type="Pfam" id="PF00180">
    <property type="entry name" value="Iso_dh"/>
    <property type="match status" value="1"/>
</dbReference>
<dbReference type="GO" id="GO:0004450">
    <property type="term" value="F:isocitrate dehydrogenase (NADP+) activity"/>
    <property type="evidence" value="ECO:0007669"/>
    <property type="project" value="UniProtKB-UniRule"/>
</dbReference>
<evidence type="ECO:0000256" key="1">
    <source>
        <dbReference type="ARBA" id="ARBA00001936"/>
    </source>
</evidence>
<evidence type="ECO:0000256" key="7">
    <source>
        <dbReference type="ARBA" id="ARBA00022532"/>
    </source>
</evidence>
<sequence length="431" mass="47359">MPKLEKFALPTEGEKIEIQNGKLVVPNHPIVPFIEGDGTGRDIWKASKRVLDAAVEKAYGGEKKIAWYEVFAGEKAFHTYGEWLPADTLTAIREYIVAIKGPLTTPIGGGIRSLNVALRQELDLYVCLRPVRYFNGVPSPVKRPEDVDMVIFRENTEDIYAGIEYQEGSEEVKKVLAFLQNEMGVSKIRFPETSGIGIKPVSEEGSKRLVRAAVEYAVKHGRKSVTLVHKGNIMKFTEGAFKNWGYEVAEAEFGDKVFTWAEYDRIKEASGTDAANAAQEEAEKAGKIIIKDAIADIALQQVLTRPKDFDVIATLNLNGDYLSDALAAQVGGIGIAPGANINYVTGHAIFEATHGTAPKYADKDVVNPGSVILSGVMMLEHLGWQEAADLIYKGLETSINHKTVTYDFARLMEGATQVKCSEFADEVIKNM</sequence>
<organism evidence="22 23">
    <name type="scientific">Paenibacillus yonginensis</name>
    <dbReference type="NCBI Taxonomy" id="1462996"/>
    <lineage>
        <taxon>Bacteria</taxon>
        <taxon>Bacillati</taxon>
        <taxon>Bacillota</taxon>
        <taxon>Bacilli</taxon>
        <taxon>Bacillales</taxon>
        <taxon>Paenibacillaceae</taxon>
        <taxon>Paenibacillus</taxon>
    </lineage>
</organism>
<dbReference type="AlphaFoldDB" id="A0A1B1MX68"/>
<dbReference type="InterPro" id="IPR004439">
    <property type="entry name" value="Isocitrate_DH_NADP_dimer_prok"/>
</dbReference>
<keyword evidence="6 20" id="KW-0329">Glyoxylate bypass</keyword>
<feature type="binding site" evidence="17">
    <location>
        <position position="320"/>
    </location>
    <ligand>
        <name>Mg(2+)</name>
        <dbReference type="ChEBI" id="CHEBI:18420"/>
    </ligand>
</feature>
<comment type="subunit">
    <text evidence="3">Homodimer.</text>
</comment>
<keyword evidence="8 20" id="KW-0479">Metal-binding</keyword>
<dbReference type="KEGG" id="pyg:AWM70_03470"/>
<feature type="binding site" evidence="15">
    <location>
        <position position="153"/>
    </location>
    <ligand>
        <name>D-threo-isocitrate</name>
        <dbReference type="ChEBI" id="CHEBI:15562"/>
    </ligand>
</feature>
<comment type="similarity">
    <text evidence="2">Belongs to the isocitrate and isopropylmalate dehydrogenases family.</text>
</comment>
<keyword evidence="11" id="KW-0560">Oxidoreductase</keyword>
<dbReference type="EC" id="1.1.1.42" evidence="4 20"/>
<dbReference type="PROSITE" id="PS00470">
    <property type="entry name" value="IDH_IMDH"/>
    <property type="match status" value="1"/>
</dbReference>
<feature type="site" description="Critical for catalysis" evidence="18">
    <location>
        <position position="230"/>
    </location>
</feature>
<comment type="catalytic activity">
    <reaction evidence="13">
        <text>D-threo-isocitrate + NADP(+) = 2-oxoglutarate + CO2 + NADPH</text>
        <dbReference type="Rhea" id="RHEA:19629"/>
        <dbReference type="ChEBI" id="CHEBI:15562"/>
        <dbReference type="ChEBI" id="CHEBI:16526"/>
        <dbReference type="ChEBI" id="CHEBI:16810"/>
        <dbReference type="ChEBI" id="CHEBI:57783"/>
        <dbReference type="ChEBI" id="CHEBI:58349"/>
        <dbReference type="EC" id="1.1.1.42"/>
    </reaction>
</comment>
<dbReference type="STRING" id="1462996.AWM70_03470"/>
<feature type="modified residue" description="N6-succinyllysine" evidence="19">
    <location>
        <position position="100"/>
    </location>
</feature>
<feature type="domain" description="Isopropylmalate dehydrogenase-like" evidence="21">
    <location>
        <begin position="30"/>
        <end position="427"/>
    </location>
</feature>
<dbReference type="Proteomes" id="UP000092573">
    <property type="component" value="Chromosome"/>
</dbReference>
<evidence type="ECO:0000256" key="2">
    <source>
        <dbReference type="ARBA" id="ARBA00007769"/>
    </source>
</evidence>
<evidence type="ECO:0000256" key="4">
    <source>
        <dbReference type="ARBA" id="ARBA00013013"/>
    </source>
</evidence>
<feature type="binding site" evidence="15">
    <location>
        <position position="113"/>
    </location>
    <ligand>
        <name>D-threo-isocitrate</name>
        <dbReference type="ChEBI" id="CHEBI:15562"/>
    </ligand>
</feature>
<dbReference type="GO" id="GO:0006097">
    <property type="term" value="P:glyoxylate cycle"/>
    <property type="evidence" value="ECO:0007669"/>
    <property type="project" value="UniProtKB-KW"/>
</dbReference>
<feature type="modified residue" description="N6-succinyllysine" evidence="19">
    <location>
        <position position="242"/>
    </location>
</feature>
<dbReference type="GO" id="GO:0051287">
    <property type="term" value="F:NAD binding"/>
    <property type="evidence" value="ECO:0007669"/>
    <property type="project" value="InterPro"/>
</dbReference>
<evidence type="ECO:0000256" key="11">
    <source>
        <dbReference type="ARBA" id="ARBA00023002"/>
    </source>
</evidence>
<evidence type="ECO:0000256" key="10">
    <source>
        <dbReference type="ARBA" id="ARBA00022857"/>
    </source>
</evidence>
<dbReference type="NCBIfam" id="TIGR00183">
    <property type="entry name" value="prok_nadp_idh"/>
    <property type="match status" value="1"/>
</dbReference>
<comment type="function">
    <text evidence="14">Catalyzes the oxidative decarboxylation of isocitrate to 2-oxoglutarate and carbon dioxide with the concomitant reduction of NADP(+).</text>
</comment>
<proteinExistence type="inferred from homology"/>
<evidence type="ECO:0000256" key="20">
    <source>
        <dbReference type="RuleBase" id="RU004446"/>
    </source>
</evidence>
<feature type="site" description="Critical for catalysis" evidence="18">
    <location>
        <position position="160"/>
    </location>
</feature>
<accession>A0A1B1MX68</accession>
<dbReference type="OrthoDB" id="9806254at2"/>
<name>A0A1B1MX68_9BACL</name>
<feature type="binding site" evidence="16">
    <location>
        <begin position="354"/>
        <end position="360"/>
    </location>
    <ligand>
        <name>NADP(+)</name>
        <dbReference type="ChEBI" id="CHEBI:58349"/>
    </ligand>
</feature>
<feature type="binding site" evidence="16">
    <location>
        <position position="104"/>
    </location>
    <ligand>
        <name>NADP(+)</name>
        <dbReference type="ChEBI" id="CHEBI:58349"/>
    </ligand>
</feature>
<feature type="modified residue" description="N6-acetyllysine" evidence="19">
    <location>
        <position position="142"/>
    </location>
</feature>
<dbReference type="SUPFAM" id="SSF53659">
    <property type="entry name" value="Isocitrate/Isopropylmalate dehydrogenase-like"/>
    <property type="match status" value="1"/>
</dbReference>
<gene>
    <name evidence="22" type="ORF">AWM70_03470</name>
</gene>
<evidence type="ECO:0000256" key="18">
    <source>
        <dbReference type="PIRSR" id="PIRSR604439-4"/>
    </source>
</evidence>
<evidence type="ECO:0000256" key="9">
    <source>
        <dbReference type="ARBA" id="ARBA00022842"/>
    </source>
</evidence>
<keyword evidence="10 16" id="KW-0521">NADP</keyword>
<keyword evidence="23" id="KW-1185">Reference proteome</keyword>
<feature type="modified residue" description="Phosphoserine" evidence="19">
    <location>
        <position position="113"/>
    </location>
</feature>
<dbReference type="InterPro" id="IPR019818">
    <property type="entry name" value="IsoCit/isopropylmalate_DH_CS"/>
</dbReference>
<dbReference type="RefSeq" id="WP_068694363.1">
    <property type="nucleotide sequence ID" value="NZ_CP014167.1"/>
</dbReference>
<feature type="binding site" evidence="16">
    <location>
        <position position="406"/>
    </location>
    <ligand>
        <name>NADP(+)</name>
        <dbReference type="ChEBI" id="CHEBI:58349"/>
    </ligand>
</feature>
<keyword evidence="9 17" id="KW-0460">Magnesium</keyword>
<feature type="binding site" evidence="16">
    <location>
        <position position="367"/>
    </location>
    <ligand>
        <name>NADP(+)</name>
        <dbReference type="ChEBI" id="CHEBI:58349"/>
    </ligand>
</feature>
<dbReference type="SMART" id="SM01329">
    <property type="entry name" value="Iso_dh"/>
    <property type="match status" value="1"/>
</dbReference>